<organism evidence="3 4">
    <name type="scientific">Apiospora arundinis</name>
    <dbReference type="NCBI Taxonomy" id="335852"/>
    <lineage>
        <taxon>Eukaryota</taxon>
        <taxon>Fungi</taxon>
        <taxon>Dikarya</taxon>
        <taxon>Ascomycota</taxon>
        <taxon>Pezizomycotina</taxon>
        <taxon>Sordariomycetes</taxon>
        <taxon>Xylariomycetidae</taxon>
        <taxon>Amphisphaeriales</taxon>
        <taxon>Apiosporaceae</taxon>
        <taxon>Apiospora</taxon>
    </lineage>
</organism>
<sequence>MQYHESDNNDKQIKILEDDLTAEETNVRDLEAKRADYEREIKDAEDSLANVSGFVVGVIQAAIDKKHKLAADCQQNIDTAQTAIKDKTDVLAAKRAEVQKKQEDLAKAAARSSGGGSSKRPSSGNVVGATKRQKLEDPSGSMAVLQLLTDQGMLVPGVHYTTCDDGTYLPRVPSWVEHLQSSWVMPGNSNVSHGVMSQAAKFIDHVCKPKPARIDDILKRLPDPHASHDEYATLLQELTNAASSLHSDVKAAVI</sequence>
<accession>A0ABR2IUD2</accession>
<proteinExistence type="predicted"/>
<feature type="region of interest" description="Disordered" evidence="2">
    <location>
        <begin position="102"/>
        <end position="137"/>
    </location>
</feature>
<feature type="compositionally biased region" description="Low complexity" evidence="2">
    <location>
        <begin position="107"/>
        <end position="124"/>
    </location>
</feature>
<evidence type="ECO:0000256" key="2">
    <source>
        <dbReference type="SAM" id="MobiDB-lite"/>
    </source>
</evidence>
<evidence type="ECO:0000313" key="3">
    <source>
        <dbReference type="EMBL" id="KAK8868442.1"/>
    </source>
</evidence>
<gene>
    <name evidence="3" type="ORF">PGQ11_007020</name>
</gene>
<dbReference type="Proteomes" id="UP001390339">
    <property type="component" value="Unassembled WGS sequence"/>
</dbReference>
<keyword evidence="1" id="KW-0175">Coiled coil</keyword>
<feature type="coiled-coil region" evidence="1">
    <location>
        <begin position="13"/>
        <end position="47"/>
    </location>
</feature>
<evidence type="ECO:0000313" key="4">
    <source>
        <dbReference type="Proteomes" id="UP001390339"/>
    </source>
</evidence>
<reference evidence="3 4" key="1">
    <citation type="journal article" date="2024" name="IMA Fungus">
        <title>Apiospora arundinis, a panoply of carbohydrate-active enzymes and secondary metabolites.</title>
        <authorList>
            <person name="Sorensen T."/>
            <person name="Petersen C."/>
            <person name="Muurmann A.T."/>
            <person name="Christiansen J.V."/>
            <person name="Brundto M.L."/>
            <person name="Overgaard C.K."/>
            <person name="Boysen A.T."/>
            <person name="Wollenberg R.D."/>
            <person name="Larsen T.O."/>
            <person name="Sorensen J.L."/>
            <person name="Nielsen K.L."/>
            <person name="Sondergaard T.E."/>
        </authorList>
    </citation>
    <scope>NUCLEOTIDE SEQUENCE [LARGE SCALE GENOMIC DNA]</scope>
    <source>
        <strain evidence="3 4">AAU 773</strain>
    </source>
</reference>
<comment type="caution">
    <text evidence="3">The sequence shown here is derived from an EMBL/GenBank/DDBJ whole genome shotgun (WGS) entry which is preliminary data.</text>
</comment>
<name>A0ABR2IUD2_9PEZI</name>
<evidence type="ECO:0000256" key="1">
    <source>
        <dbReference type="SAM" id="Coils"/>
    </source>
</evidence>
<keyword evidence="4" id="KW-1185">Reference proteome</keyword>
<dbReference type="EMBL" id="JAPCWZ010000004">
    <property type="protein sequence ID" value="KAK8868442.1"/>
    <property type="molecule type" value="Genomic_DNA"/>
</dbReference>
<protein>
    <submittedName>
        <fullName evidence="3">Uncharacterized protein</fullName>
    </submittedName>
</protein>